<gene>
    <name evidence="10" type="ORF">DASC09_002420</name>
</gene>
<dbReference type="PANTHER" id="PTHR14189">
    <property type="entry name" value="PROTEIN PHOSPHATASE METHYLESTERASE-1 RELATED"/>
    <property type="match status" value="1"/>
</dbReference>
<dbReference type="PANTHER" id="PTHR14189:SF0">
    <property type="entry name" value="PROTEIN PHOSPHATASE METHYLESTERASE 1"/>
    <property type="match status" value="1"/>
</dbReference>
<keyword evidence="3 6" id="KW-0719">Serine esterase</keyword>
<evidence type="ECO:0000259" key="9">
    <source>
        <dbReference type="Pfam" id="PF12697"/>
    </source>
</evidence>
<sequence length="440" mass="49967">MSQFQKSIFQKKLQKAEQALGFDFSEELEDQEEEQDNSSSPFAKDAPLPTAKNGPLLSQLLKNSQQGAEANTTGLTSSFKYQKREDIKPKEWCEFFEHSKVLEQQETGNKFQIYYSLPNSNSSPIFIFHHGAGSSGLTFAVLGKQIEQYLATESPHPKIKPGILVFDARNHGKTKVAENDYSRNSFVKDFSFILKSYLDELDPLFKDVISKKEADPQLIVPPIMLVGHSLGGSVLTEALHQYNGMKDGYFSKLVELNIIKGLVMFDIVEDTAVESLAHMNKFLNSRPKGFRSLKIAIDWHIKSNFLRKGESPLVSVPALLMPVEDNDPDVDSSLFKYKWRSDLRLTEPFWDTWFTGLSGGFVNAPVQSKLLILAGNDNLDKRLMIGQMQGKFQLIVFLESGHFLHEDLPNKTAISLIDFWKRNFKPNEKKIPILWGHMRN</sequence>
<dbReference type="GO" id="GO:0051723">
    <property type="term" value="F:protein methylesterase activity"/>
    <property type="evidence" value="ECO:0007669"/>
    <property type="project" value="UniProtKB-EC"/>
</dbReference>
<evidence type="ECO:0000313" key="10">
    <source>
        <dbReference type="EMBL" id="GMM32917.1"/>
    </source>
</evidence>
<feature type="active site" evidence="7">
    <location>
        <position position="229"/>
    </location>
</feature>
<dbReference type="InterPro" id="IPR000073">
    <property type="entry name" value="AB_hydrolase_1"/>
</dbReference>
<feature type="domain" description="AB hydrolase-1" evidence="9">
    <location>
        <begin position="127"/>
        <end position="409"/>
    </location>
</feature>
<evidence type="ECO:0000313" key="11">
    <source>
        <dbReference type="Proteomes" id="UP001360560"/>
    </source>
</evidence>
<dbReference type="SUPFAM" id="SSF53474">
    <property type="entry name" value="alpha/beta-Hydrolases"/>
    <property type="match status" value="1"/>
</dbReference>
<dbReference type="AlphaFoldDB" id="A0AAV5QE14"/>
<evidence type="ECO:0000256" key="4">
    <source>
        <dbReference type="ARBA" id="ARBA00022801"/>
    </source>
</evidence>
<organism evidence="10 11">
    <name type="scientific">Saccharomycopsis crataegensis</name>
    <dbReference type="NCBI Taxonomy" id="43959"/>
    <lineage>
        <taxon>Eukaryota</taxon>
        <taxon>Fungi</taxon>
        <taxon>Dikarya</taxon>
        <taxon>Ascomycota</taxon>
        <taxon>Saccharomycotina</taxon>
        <taxon>Saccharomycetes</taxon>
        <taxon>Saccharomycopsidaceae</taxon>
        <taxon>Saccharomycopsis</taxon>
    </lineage>
</organism>
<keyword evidence="4 6" id="KW-0378">Hydrolase</keyword>
<feature type="compositionally biased region" description="Acidic residues" evidence="8">
    <location>
        <begin position="24"/>
        <end position="36"/>
    </location>
</feature>
<keyword evidence="10" id="KW-0687">Ribonucleoprotein</keyword>
<dbReference type="InterPro" id="IPR016812">
    <property type="entry name" value="PPase_methylesterase_euk"/>
</dbReference>
<dbReference type="EMBL" id="BTFZ01000001">
    <property type="protein sequence ID" value="GMM32917.1"/>
    <property type="molecule type" value="Genomic_DNA"/>
</dbReference>
<comment type="function">
    <text evidence="6">Demethylates proteins that have been reversibly carboxymethylated.</text>
</comment>
<evidence type="ECO:0000256" key="5">
    <source>
        <dbReference type="ARBA" id="ARBA00049203"/>
    </source>
</evidence>
<feature type="active site" evidence="7">
    <location>
        <position position="266"/>
    </location>
</feature>
<dbReference type="Proteomes" id="UP001360560">
    <property type="component" value="Unassembled WGS sequence"/>
</dbReference>
<evidence type="ECO:0000256" key="8">
    <source>
        <dbReference type="SAM" id="MobiDB-lite"/>
    </source>
</evidence>
<dbReference type="InterPro" id="IPR029058">
    <property type="entry name" value="AB_hydrolase_fold"/>
</dbReference>
<evidence type="ECO:0000256" key="1">
    <source>
        <dbReference type="ARBA" id="ARBA00008645"/>
    </source>
</evidence>
<reference evidence="10 11" key="1">
    <citation type="journal article" date="2023" name="Elife">
        <title>Identification of key yeast species and microbe-microbe interactions impacting larval growth of Drosophila in the wild.</title>
        <authorList>
            <person name="Mure A."/>
            <person name="Sugiura Y."/>
            <person name="Maeda R."/>
            <person name="Honda K."/>
            <person name="Sakurai N."/>
            <person name="Takahashi Y."/>
            <person name="Watada M."/>
            <person name="Katoh T."/>
            <person name="Gotoh A."/>
            <person name="Gotoh Y."/>
            <person name="Taniguchi I."/>
            <person name="Nakamura K."/>
            <person name="Hayashi T."/>
            <person name="Katayama T."/>
            <person name="Uemura T."/>
            <person name="Hattori Y."/>
        </authorList>
    </citation>
    <scope>NUCLEOTIDE SEQUENCE [LARGE SCALE GENOMIC DNA]</scope>
    <source>
        <strain evidence="10 11">SC-9</strain>
    </source>
</reference>
<keyword evidence="10" id="KW-0689">Ribosomal protein</keyword>
<evidence type="ECO:0000256" key="2">
    <source>
        <dbReference type="ARBA" id="ARBA00020672"/>
    </source>
</evidence>
<name>A0AAV5QE14_9ASCO</name>
<evidence type="ECO:0000256" key="6">
    <source>
        <dbReference type="PIRNR" id="PIRNR022950"/>
    </source>
</evidence>
<comment type="similarity">
    <text evidence="1 6">Belongs to the AB hydrolase superfamily.</text>
</comment>
<dbReference type="RefSeq" id="XP_064849917.1">
    <property type="nucleotide sequence ID" value="XM_064993845.1"/>
</dbReference>
<accession>A0AAV5QE14</accession>
<dbReference type="PIRSF" id="PIRSF022950">
    <property type="entry name" value="PPase_methylesterase_euk"/>
    <property type="match status" value="1"/>
</dbReference>
<dbReference type="GO" id="GO:0005840">
    <property type="term" value="C:ribosome"/>
    <property type="evidence" value="ECO:0007669"/>
    <property type="project" value="UniProtKB-KW"/>
</dbReference>
<proteinExistence type="inferred from homology"/>
<protein>
    <recommendedName>
        <fullName evidence="2 6">Protein phosphatase methylesterase 1</fullName>
        <shortName evidence="6">PME-1</shortName>
        <ecNumber evidence="6">3.1.1.-</ecNumber>
    </recommendedName>
</protein>
<dbReference type="GeneID" id="90070896"/>
<comment type="caution">
    <text evidence="10">The sequence shown here is derived from an EMBL/GenBank/DDBJ whole genome shotgun (WGS) entry which is preliminary data.</text>
</comment>
<dbReference type="EC" id="3.1.1.-" evidence="6"/>
<keyword evidence="11" id="KW-1185">Reference proteome</keyword>
<feature type="region of interest" description="Disordered" evidence="8">
    <location>
        <begin position="23"/>
        <end position="55"/>
    </location>
</feature>
<evidence type="ECO:0000256" key="3">
    <source>
        <dbReference type="ARBA" id="ARBA00022487"/>
    </source>
</evidence>
<comment type="catalytic activity">
    <reaction evidence="5">
        <text>[phosphatase 2A protein]-C-terminal L-leucine methyl ester + H2O = [phosphatase 2A protein]-C-terminal L-leucine + methanol + H(+)</text>
        <dbReference type="Rhea" id="RHEA:48548"/>
        <dbReference type="Rhea" id="RHEA-COMP:12134"/>
        <dbReference type="Rhea" id="RHEA-COMP:12135"/>
        <dbReference type="ChEBI" id="CHEBI:15377"/>
        <dbReference type="ChEBI" id="CHEBI:15378"/>
        <dbReference type="ChEBI" id="CHEBI:17790"/>
        <dbReference type="ChEBI" id="CHEBI:90516"/>
        <dbReference type="ChEBI" id="CHEBI:90517"/>
        <dbReference type="EC" id="3.1.1.89"/>
    </reaction>
</comment>
<dbReference type="Gene3D" id="3.40.50.1820">
    <property type="entry name" value="alpha/beta hydrolase"/>
    <property type="match status" value="1"/>
</dbReference>
<evidence type="ECO:0000256" key="7">
    <source>
        <dbReference type="PIRSR" id="PIRSR022950-1"/>
    </source>
</evidence>
<dbReference type="Pfam" id="PF12697">
    <property type="entry name" value="Abhydrolase_6"/>
    <property type="match status" value="1"/>
</dbReference>
<feature type="active site" evidence="7">
    <location>
        <position position="402"/>
    </location>
</feature>